<protein>
    <submittedName>
        <fullName evidence="1">Uncharacterized protein</fullName>
    </submittedName>
</protein>
<reference evidence="1" key="1">
    <citation type="journal article" date="2021" name="Proc. Natl. Acad. Sci. U.S.A.">
        <title>A Catalog of Tens of Thousands of Viruses from Human Metagenomes Reveals Hidden Associations with Chronic Diseases.</title>
        <authorList>
            <person name="Tisza M.J."/>
            <person name="Buck C.B."/>
        </authorList>
    </citation>
    <scope>NUCLEOTIDE SEQUENCE</scope>
    <source>
        <strain evidence="1">Ct5rm7</strain>
    </source>
</reference>
<name>A0A8S5RGP6_9VIRU</name>
<dbReference type="EMBL" id="BK059103">
    <property type="protein sequence ID" value="DAE30290.1"/>
    <property type="molecule type" value="Genomic_DNA"/>
</dbReference>
<organism evidence="1">
    <name type="scientific">virus sp. ct5rm7</name>
    <dbReference type="NCBI Taxonomy" id="2827298"/>
    <lineage>
        <taxon>Viruses</taxon>
    </lineage>
</organism>
<evidence type="ECO:0000313" key="1">
    <source>
        <dbReference type="EMBL" id="DAE30290.1"/>
    </source>
</evidence>
<accession>A0A8S5RGP6</accession>
<proteinExistence type="predicted"/>
<sequence length="68" mass="8415">MTTVKVRYFYSRFAVFRRHYSILPYPFYITIDYLYAKLQCFREQIIDNNPHFLFIFAERFEIKGITMA</sequence>